<feature type="domain" description="Methylmalonyl-CoA mutase alpha/beta chain catalytic" evidence="2">
    <location>
        <begin position="6"/>
        <end position="492"/>
    </location>
</feature>
<reference evidence="3" key="1">
    <citation type="submission" date="2020-05" db="EMBL/GenBank/DDBJ databases">
        <authorList>
            <person name="Chiriac C."/>
            <person name="Salcher M."/>
            <person name="Ghai R."/>
            <person name="Kavagutti S V."/>
        </authorList>
    </citation>
    <scope>NUCLEOTIDE SEQUENCE</scope>
</reference>
<evidence type="ECO:0000259" key="2">
    <source>
        <dbReference type="Pfam" id="PF01642"/>
    </source>
</evidence>
<keyword evidence="1" id="KW-0413">Isomerase</keyword>
<dbReference type="InterPro" id="IPR006098">
    <property type="entry name" value="MMCoA_mutase_a_cat"/>
</dbReference>
<evidence type="ECO:0000313" key="3">
    <source>
        <dbReference type="EMBL" id="CAB4696286.1"/>
    </source>
</evidence>
<accession>A0A6J6PCE1</accession>
<name>A0A6J6PCE1_9ZZZZ</name>
<proteinExistence type="predicted"/>
<dbReference type="EMBL" id="CAEZXZ010000022">
    <property type="protein sequence ID" value="CAB4696286.1"/>
    <property type="molecule type" value="Genomic_DNA"/>
</dbReference>
<dbReference type="NCBIfam" id="TIGR00641">
    <property type="entry name" value="acid_CoA_mut_N"/>
    <property type="match status" value="1"/>
</dbReference>
<protein>
    <submittedName>
        <fullName evidence="3">Unannotated protein</fullName>
    </submittedName>
</protein>
<dbReference type="SUPFAM" id="SSF51703">
    <property type="entry name" value="Cobalamin (vitamin B12)-dependent enzymes"/>
    <property type="match status" value="1"/>
</dbReference>
<dbReference type="PANTHER" id="PTHR48101:SF1">
    <property type="entry name" value="METHYLMALONYL-COA MUTASE, LARGE SUBUNIT"/>
    <property type="match status" value="1"/>
</dbReference>
<organism evidence="3">
    <name type="scientific">freshwater metagenome</name>
    <dbReference type="NCBI Taxonomy" id="449393"/>
    <lineage>
        <taxon>unclassified sequences</taxon>
        <taxon>metagenomes</taxon>
        <taxon>ecological metagenomes</taxon>
    </lineage>
</organism>
<sequence>MTTQAREQQGEFPYTRGVSADPGVWTMGQYAGFGTARETNERFRSLLDQGLTGFSVALDLPTQMGLDSDNRLARGEVGKVGVAIDSLADIEVLMDGIPLEKISQVRTTANSIGYIWCAMFEALAAKRRVDPNKFGLFIQNDVLKEYFARGTQIFPPAAGLKLSVDVIEHIANNIPRWVSLAMSGYHIRESGSSAVQEIAFTFSNSRAYLDEAVRRGLSVDAVAPTLFTFLSSNMDFMPEIAKFRAARRVWAKLMRDTYHAQDPRSEQLRIFVFTAGSSLTAQQPLNNVVRTSIEALAAALGGVQTMHVCAFDEALGVPTEVAATLALRTQQIVAFETGVTSMVDPLGGSYLLEQLTDDLETEIWAEMANIADRGGALSCIESGYFQTELGDSAYRHAKSIDTGEKTVIGVNAFVTEPVAFEVFTLDPECERTQIANLQQVRATRDQDAVTAGLAAVRAAATAGANVVPSCVQAVTAYATVGEIVDVLRDIYGPCQPSTMF</sequence>
<dbReference type="PANTHER" id="PTHR48101">
    <property type="entry name" value="METHYLMALONYL-COA MUTASE, MITOCHONDRIAL-RELATED"/>
    <property type="match status" value="1"/>
</dbReference>
<dbReference type="Gene3D" id="3.20.20.240">
    <property type="entry name" value="Methylmalonyl-CoA mutase"/>
    <property type="match status" value="1"/>
</dbReference>
<dbReference type="Pfam" id="PF01642">
    <property type="entry name" value="MM_CoA_mutase"/>
    <property type="match status" value="1"/>
</dbReference>
<evidence type="ECO:0000256" key="1">
    <source>
        <dbReference type="ARBA" id="ARBA00023235"/>
    </source>
</evidence>
<gene>
    <name evidence="3" type="ORF">UFOPK2625_00260</name>
</gene>
<dbReference type="GO" id="GO:0031419">
    <property type="term" value="F:cobalamin binding"/>
    <property type="evidence" value="ECO:0007669"/>
    <property type="project" value="InterPro"/>
</dbReference>
<dbReference type="InterPro" id="IPR016176">
    <property type="entry name" value="Cbl-dep_enz_cat"/>
</dbReference>
<dbReference type="AlphaFoldDB" id="A0A6J6PCE1"/>
<dbReference type="InterPro" id="IPR006099">
    <property type="entry name" value="MeMalonylCoA_mutase_a/b_cat"/>
</dbReference>
<dbReference type="GO" id="GO:0004494">
    <property type="term" value="F:methylmalonyl-CoA mutase activity"/>
    <property type="evidence" value="ECO:0007669"/>
    <property type="project" value="InterPro"/>
</dbReference>